<dbReference type="AlphaFoldDB" id="A0A392MS23"/>
<gene>
    <name evidence="2" type="ORF">A2U01_0011164</name>
</gene>
<evidence type="ECO:0000313" key="2">
    <source>
        <dbReference type="EMBL" id="MCH90251.1"/>
    </source>
</evidence>
<sequence length="171" mass="19767">MLPLILLLFCEICVLAFEIDSHRIWLLLRLLGTYLVSCQYGCEEFTLNSEVKRRCVFKTLILCLLCNLSAATHSLASKLLSQDVEPFVVGLAWVQIWRRGFAGSDLVTWWWLAHRLRFDGAYGRLVIVGVEMEWWWRRLKVMKWCCGGEDFCIWLTSTTSVLLFGGGLRAE</sequence>
<name>A0A392MS23_9FABA</name>
<keyword evidence="3" id="KW-1185">Reference proteome</keyword>
<protein>
    <submittedName>
        <fullName evidence="2">Uncharacterized protein</fullName>
    </submittedName>
</protein>
<proteinExistence type="predicted"/>
<keyword evidence="1" id="KW-0732">Signal</keyword>
<evidence type="ECO:0000256" key="1">
    <source>
        <dbReference type="SAM" id="SignalP"/>
    </source>
</evidence>
<comment type="caution">
    <text evidence="2">The sequence shown here is derived from an EMBL/GenBank/DDBJ whole genome shotgun (WGS) entry which is preliminary data.</text>
</comment>
<organism evidence="2 3">
    <name type="scientific">Trifolium medium</name>
    <dbReference type="NCBI Taxonomy" id="97028"/>
    <lineage>
        <taxon>Eukaryota</taxon>
        <taxon>Viridiplantae</taxon>
        <taxon>Streptophyta</taxon>
        <taxon>Embryophyta</taxon>
        <taxon>Tracheophyta</taxon>
        <taxon>Spermatophyta</taxon>
        <taxon>Magnoliopsida</taxon>
        <taxon>eudicotyledons</taxon>
        <taxon>Gunneridae</taxon>
        <taxon>Pentapetalae</taxon>
        <taxon>rosids</taxon>
        <taxon>fabids</taxon>
        <taxon>Fabales</taxon>
        <taxon>Fabaceae</taxon>
        <taxon>Papilionoideae</taxon>
        <taxon>50 kb inversion clade</taxon>
        <taxon>NPAAA clade</taxon>
        <taxon>Hologalegina</taxon>
        <taxon>IRL clade</taxon>
        <taxon>Trifolieae</taxon>
        <taxon>Trifolium</taxon>
    </lineage>
</organism>
<dbReference type="EMBL" id="LXQA010017926">
    <property type="protein sequence ID" value="MCH90251.1"/>
    <property type="molecule type" value="Genomic_DNA"/>
</dbReference>
<feature type="chain" id="PRO_5017280950" evidence="1">
    <location>
        <begin position="17"/>
        <end position="171"/>
    </location>
</feature>
<feature type="non-terminal residue" evidence="2">
    <location>
        <position position="171"/>
    </location>
</feature>
<reference evidence="2 3" key="1">
    <citation type="journal article" date="2018" name="Front. Plant Sci.">
        <title>Red Clover (Trifolium pratense) and Zigzag Clover (T. medium) - A Picture of Genomic Similarities and Differences.</title>
        <authorList>
            <person name="Dluhosova J."/>
            <person name="Istvanek J."/>
            <person name="Nedelnik J."/>
            <person name="Repkova J."/>
        </authorList>
    </citation>
    <scope>NUCLEOTIDE SEQUENCE [LARGE SCALE GENOMIC DNA]</scope>
    <source>
        <strain evidence="3">cv. 10/8</strain>
        <tissue evidence="2">Leaf</tissue>
    </source>
</reference>
<dbReference type="Proteomes" id="UP000265520">
    <property type="component" value="Unassembled WGS sequence"/>
</dbReference>
<feature type="signal peptide" evidence="1">
    <location>
        <begin position="1"/>
        <end position="16"/>
    </location>
</feature>
<evidence type="ECO:0000313" key="3">
    <source>
        <dbReference type="Proteomes" id="UP000265520"/>
    </source>
</evidence>
<accession>A0A392MS23</accession>